<dbReference type="EMBL" id="UOGL01000317">
    <property type="protein sequence ID" value="VAX39267.1"/>
    <property type="molecule type" value="Genomic_DNA"/>
</dbReference>
<feature type="region of interest" description="Disordered" evidence="1">
    <location>
        <begin position="35"/>
        <end position="82"/>
    </location>
</feature>
<organism evidence="2">
    <name type="scientific">hydrothermal vent metagenome</name>
    <dbReference type="NCBI Taxonomy" id="652676"/>
    <lineage>
        <taxon>unclassified sequences</taxon>
        <taxon>metagenomes</taxon>
        <taxon>ecological metagenomes</taxon>
    </lineage>
</organism>
<feature type="region of interest" description="Disordered" evidence="1">
    <location>
        <begin position="104"/>
        <end position="123"/>
    </location>
</feature>
<sequence>MAKQLSVKHLKMKLGEKEELIAALTERLELAADQLDRYQRNGDNSAPRASSQESSSQESEERAMLLKELQQLREGQEGDDSGVTLEQISTQITELHHFVANTQSVTQSSSLTATATEEEQDLGESLSAWAAIKSDILSGEAEPSSSSSDDDASDEQVSGQTTKESPPEEIVQKEIAHIPEISWASLTLPEETDFEQADFGTLQQAIESRDQYISYLVQKLRIAETTGLPKDWSTIDAPKELQQRLGQLATRLEETLRLSEVEISMERARLSRESIRLQLVEQRISKELKKLGISHQEDEIDWDRFEEEKSGQGSRWRRLLGMGSDD</sequence>
<accession>A0A3B1E753</accession>
<feature type="compositionally biased region" description="Polar residues" evidence="1">
    <location>
        <begin position="104"/>
        <end position="115"/>
    </location>
</feature>
<evidence type="ECO:0000313" key="2">
    <source>
        <dbReference type="EMBL" id="VAX39267.1"/>
    </source>
</evidence>
<dbReference type="AlphaFoldDB" id="A0A3B1E753"/>
<name>A0A3B1E753_9ZZZZ</name>
<feature type="region of interest" description="Disordered" evidence="1">
    <location>
        <begin position="137"/>
        <end position="170"/>
    </location>
</feature>
<protein>
    <submittedName>
        <fullName evidence="2">Uncharacterized protein</fullName>
    </submittedName>
</protein>
<feature type="compositionally biased region" description="Polar residues" evidence="1">
    <location>
        <begin position="155"/>
        <end position="164"/>
    </location>
</feature>
<evidence type="ECO:0000256" key="1">
    <source>
        <dbReference type="SAM" id="MobiDB-lite"/>
    </source>
</evidence>
<proteinExistence type="predicted"/>
<reference evidence="2" key="1">
    <citation type="submission" date="2018-06" db="EMBL/GenBank/DDBJ databases">
        <authorList>
            <person name="Zhirakovskaya E."/>
        </authorList>
    </citation>
    <scope>NUCLEOTIDE SEQUENCE</scope>
</reference>
<feature type="compositionally biased region" description="Basic and acidic residues" evidence="1">
    <location>
        <begin position="59"/>
        <end position="76"/>
    </location>
</feature>
<gene>
    <name evidence="2" type="ORF">MNBD_PLANCTO02-2307</name>
</gene>